<dbReference type="AlphaFoldDB" id="A0A9P3PYJ0"/>
<keyword evidence="5" id="KW-1185">Reference proteome</keyword>
<proteinExistence type="predicted"/>
<evidence type="ECO:0000313" key="4">
    <source>
        <dbReference type="EMBL" id="GLB43908.1"/>
    </source>
</evidence>
<feature type="domain" description="Retroviral polymerase SH3-like" evidence="3">
    <location>
        <begin position="18"/>
        <end position="56"/>
    </location>
</feature>
<dbReference type="InterPro" id="IPR057670">
    <property type="entry name" value="SH3_retrovirus"/>
</dbReference>
<dbReference type="Pfam" id="PF25597">
    <property type="entry name" value="SH3_retrovirus"/>
    <property type="match status" value="1"/>
</dbReference>
<dbReference type="InterPro" id="IPR013103">
    <property type="entry name" value="RVT_2"/>
</dbReference>
<feature type="domain" description="Reverse transcriptase Ty1/copia-type" evidence="2">
    <location>
        <begin position="245"/>
        <end position="486"/>
    </location>
</feature>
<dbReference type="EMBL" id="BRPK01000015">
    <property type="protein sequence ID" value="GLB43908.1"/>
    <property type="molecule type" value="Genomic_DNA"/>
</dbReference>
<dbReference type="InterPro" id="IPR043502">
    <property type="entry name" value="DNA/RNA_pol_sf"/>
</dbReference>
<organism evidence="4 5">
    <name type="scientific">Lyophyllum shimeji</name>
    <name type="common">Hon-shimeji</name>
    <name type="synonym">Tricholoma shimeji</name>
    <dbReference type="NCBI Taxonomy" id="47721"/>
    <lineage>
        <taxon>Eukaryota</taxon>
        <taxon>Fungi</taxon>
        <taxon>Dikarya</taxon>
        <taxon>Basidiomycota</taxon>
        <taxon>Agaricomycotina</taxon>
        <taxon>Agaricomycetes</taxon>
        <taxon>Agaricomycetidae</taxon>
        <taxon>Agaricales</taxon>
        <taxon>Tricholomatineae</taxon>
        <taxon>Lyophyllaceae</taxon>
        <taxon>Lyophyllum</taxon>
    </lineage>
</organism>
<accession>A0A9P3PYJ0</accession>
<dbReference type="OrthoDB" id="3059824at2759"/>
<dbReference type="Pfam" id="PF07727">
    <property type="entry name" value="RVT_2"/>
    <property type="match status" value="1"/>
</dbReference>
<evidence type="ECO:0000313" key="5">
    <source>
        <dbReference type="Proteomes" id="UP001063166"/>
    </source>
</evidence>
<comment type="caution">
    <text evidence="4">The sequence shown here is derived from an EMBL/GenBank/DDBJ whole genome shotgun (WGS) entry which is preliminary data.</text>
</comment>
<feature type="compositionally biased region" description="Basic and acidic residues" evidence="1">
    <location>
        <begin position="129"/>
        <end position="146"/>
    </location>
</feature>
<dbReference type="Proteomes" id="UP001063166">
    <property type="component" value="Unassembled WGS sequence"/>
</dbReference>
<dbReference type="SUPFAM" id="SSF56672">
    <property type="entry name" value="DNA/RNA polymerases"/>
    <property type="match status" value="1"/>
</dbReference>
<feature type="region of interest" description="Disordered" evidence="1">
    <location>
        <begin position="61"/>
        <end position="210"/>
    </location>
</feature>
<sequence length="535" mass="60436">MRSGTRENPMLVIYGFGVKCVFIGYPEGVKGWKFFNPKIRKVIVSERADFDERYTFGGVLLNGPDGNAQEEGNTYEPGSLFGLNKDDEDKDDAPPAVEENPQPQPAVEEDLQPILGKGNADLEQPEQPEENRNPEEPKVEELHVDNELDLGNNDRQSATPIPLSDDEVDDRPIAIRRPRRNVQPPEEWWKVKRPTPDSRDEGQEEEANMAGGVEPTTWAEAMRSPDAEQWKQACLEEMNAHVENGIWTLTELPPGEKATGCKWVFRVKRNADGSIDRFKARLVAKEYNQRPGFDYDETFAHTMRYASLRVVLALAAIDNLHLRSVDISYAFLNGDVDCTVYISQPEGFKQGKLVCKLNKSIYGLKQSPRLWSEKLAEVMQLLGFKKTYSDPLLYIYDRDGIKVIVPVFVDDITLASKCIEALDKFVGELGTHFKLRDLGPTSYLFGIRIERDPAERRIYLSQTQYIVNKLEEFGMTDCKPVGTPILPGLKLSSSQSPQTVEEKAVMENIPYWLSSVPGNHDPIRYCLCSQCLGTV</sequence>
<evidence type="ECO:0000259" key="2">
    <source>
        <dbReference type="Pfam" id="PF07727"/>
    </source>
</evidence>
<protein>
    <submittedName>
        <fullName evidence="4">Encoded by</fullName>
    </submittedName>
</protein>
<gene>
    <name evidence="4" type="ORF">LshimejAT787_1500920</name>
</gene>
<name>A0A9P3PYJ0_LYOSH</name>
<reference evidence="4" key="1">
    <citation type="submission" date="2022-07" db="EMBL/GenBank/DDBJ databases">
        <title>The genome of Lyophyllum shimeji provides insight into the initial evolution of ectomycorrhizal fungal genome.</title>
        <authorList>
            <person name="Kobayashi Y."/>
            <person name="Shibata T."/>
            <person name="Hirakawa H."/>
            <person name="Shigenobu S."/>
            <person name="Nishiyama T."/>
            <person name="Yamada A."/>
            <person name="Hasebe M."/>
            <person name="Kawaguchi M."/>
        </authorList>
    </citation>
    <scope>NUCLEOTIDE SEQUENCE</scope>
    <source>
        <strain evidence="4">AT787</strain>
    </source>
</reference>
<evidence type="ECO:0000256" key="1">
    <source>
        <dbReference type="SAM" id="MobiDB-lite"/>
    </source>
</evidence>
<feature type="compositionally biased region" description="Basic and acidic residues" evidence="1">
    <location>
        <begin position="187"/>
        <end position="201"/>
    </location>
</feature>
<evidence type="ECO:0000259" key="3">
    <source>
        <dbReference type="Pfam" id="PF25597"/>
    </source>
</evidence>